<dbReference type="Proteomes" id="UP000029995">
    <property type="component" value="Unassembled WGS sequence"/>
</dbReference>
<name>A0A0A0D5X1_9PROT</name>
<dbReference type="Pfam" id="PF10604">
    <property type="entry name" value="Polyketide_cyc2"/>
    <property type="match status" value="1"/>
</dbReference>
<proteinExistence type="predicted"/>
<dbReference type="CDD" id="cd07821">
    <property type="entry name" value="PYR_PYL_RCAR_like"/>
    <property type="match status" value="1"/>
</dbReference>
<protein>
    <submittedName>
        <fullName evidence="1">Polyketide cyclase</fullName>
    </submittedName>
</protein>
<dbReference type="InterPro" id="IPR023393">
    <property type="entry name" value="START-like_dom_sf"/>
</dbReference>
<reference evidence="1 2" key="1">
    <citation type="submission" date="2014-01" db="EMBL/GenBank/DDBJ databases">
        <title>Genome sequence determination for a cystic fibrosis isolate, Inquilinus limosus.</title>
        <authorList>
            <person name="Pino M."/>
            <person name="Di Conza J."/>
            <person name="Gutkind G."/>
        </authorList>
    </citation>
    <scope>NUCLEOTIDE SEQUENCE [LARGE SCALE GENOMIC DNA]</scope>
    <source>
        <strain evidence="1 2">MP06</strain>
    </source>
</reference>
<dbReference type="Gene3D" id="3.30.530.20">
    <property type="match status" value="1"/>
</dbReference>
<dbReference type="OrthoDB" id="1364128at2"/>
<dbReference type="SUPFAM" id="SSF55961">
    <property type="entry name" value="Bet v1-like"/>
    <property type="match status" value="1"/>
</dbReference>
<sequence length="146" mass="15916">MIRVTTSSVINAPVETLWQAIRDFNALPDWHPAIASSRVEDGGSSDRIGCVRSMELAGNGGTIREKLLTLSDTEHSVTYAILAAPMPVENYIATLRLVPITDGNRSFAEWTAEFDVTAENEAAMRKLIGQGVFQTGFDSLKKRFGG</sequence>
<dbReference type="AlphaFoldDB" id="A0A0A0D5X1"/>
<dbReference type="EMBL" id="JANX01000320">
    <property type="protein sequence ID" value="KGM32417.1"/>
    <property type="molecule type" value="Genomic_DNA"/>
</dbReference>
<comment type="caution">
    <text evidence="1">The sequence shown here is derived from an EMBL/GenBank/DDBJ whole genome shotgun (WGS) entry which is preliminary data.</text>
</comment>
<organism evidence="1 2">
    <name type="scientific">Inquilinus limosus MP06</name>
    <dbReference type="NCBI Taxonomy" id="1398085"/>
    <lineage>
        <taxon>Bacteria</taxon>
        <taxon>Pseudomonadati</taxon>
        <taxon>Pseudomonadota</taxon>
        <taxon>Alphaproteobacteria</taxon>
        <taxon>Rhodospirillales</taxon>
        <taxon>Rhodospirillaceae</taxon>
        <taxon>Inquilinus</taxon>
    </lineage>
</organism>
<dbReference type="PANTHER" id="PTHR39332">
    <property type="entry name" value="BLL4707 PROTEIN"/>
    <property type="match status" value="1"/>
</dbReference>
<dbReference type="InterPro" id="IPR019587">
    <property type="entry name" value="Polyketide_cyclase/dehydratase"/>
</dbReference>
<evidence type="ECO:0000313" key="2">
    <source>
        <dbReference type="Proteomes" id="UP000029995"/>
    </source>
</evidence>
<gene>
    <name evidence="1" type="ORF">P409_21470</name>
</gene>
<dbReference type="PANTHER" id="PTHR39332:SF7">
    <property type="entry name" value="SRPBCC FAMILY PROTEIN"/>
    <property type="match status" value="1"/>
</dbReference>
<dbReference type="RefSeq" id="WP_034843490.1">
    <property type="nucleotide sequence ID" value="NZ_JANX01000320.1"/>
</dbReference>
<accession>A0A0A0D5X1</accession>
<evidence type="ECO:0000313" key="1">
    <source>
        <dbReference type="EMBL" id="KGM32417.1"/>
    </source>
</evidence>